<gene>
    <name evidence="1" type="ORF">HNQ60_000644</name>
</gene>
<dbReference type="EMBL" id="JACHHZ010000001">
    <property type="protein sequence ID" value="MBB6091798.1"/>
    <property type="molecule type" value="Genomic_DNA"/>
</dbReference>
<dbReference type="Pfam" id="PF05768">
    <property type="entry name" value="Glrx-like"/>
    <property type="match status" value="1"/>
</dbReference>
<evidence type="ECO:0000313" key="2">
    <source>
        <dbReference type="Proteomes" id="UP000588068"/>
    </source>
</evidence>
<dbReference type="SUPFAM" id="SSF52833">
    <property type="entry name" value="Thioredoxin-like"/>
    <property type="match status" value="1"/>
</dbReference>
<evidence type="ECO:0000313" key="1">
    <source>
        <dbReference type="EMBL" id="MBB6091798.1"/>
    </source>
</evidence>
<comment type="caution">
    <text evidence="1">The sequence shown here is derived from an EMBL/GenBank/DDBJ whole genome shotgun (WGS) entry which is preliminary data.</text>
</comment>
<dbReference type="Proteomes" id="UP000588068">
    <property type="component" value="Unassembled WGS sequence"/>
</dbReference>
<dbReference type="InterPro" id="IPR036249">
    <property type="entry name" value="Thioredoxin-like_sf"/>
</dbReference>
<dbReference type="Gene3D" id="3.40.30.10">
    <property type="entry name" value="Glutaredoxin"/>
    <property type="match status" value="1"/>
</dbReference>
<proteinExistence type="predicted"/>
<accession>A0A841HHQ6</accession>
<sequence length="62" mass="6899">MVQLAEVLGEAASDVAVIDIADDPELEARYGRRIPVLMADDDFVCSYRLDLDRVRGYLRQGG</sequence>
<keyword evidence="2" id="KW-1185">Reference proteome</keyword>
<dbReference type="AlphaFoldDB" id="A0A841HHQ6"/>
<reference evidence="1 2" key="1">
    <citation type="submission" date="2020-08" db="EMBL/GenBank/DDBJ databases">
        <title>Genomic Encyclopedia of Type Strains, Phase IV (KMG-IV): sequencing the most valuable type-strain genomes for metagenomic binning, comparative biology and taxonomic classification.</title>
        <authorList>
            <person name="Goeker M."/>
        </authorList>
    </citation>
    <scope>NUCLEOTIDE SEQUENCE [LARGE SCALE GENOMIC DNA]</scope>
    <source>
        <strain evidence="1 2">DSM 26723</strain>
    </source>
</reference>
<name>A0A841HHQ6_9GAMM</name>
<protein>
    <recommendedName>
        <fullName evidence="3">Glutaredoxin family protein</fullName>
    </recommendedName>
</protein>
<organism evidence="1 2">
    <name type="scientific">Povalibacter uvarum</name>
    <dbReference type="NCBI Taxonomy" id="732238"/>
    <lineage>
        <taxon>Bacteria</taxon>
        <taxon>Pseudomonadati</taxon>
        <taxon>Pseudomonadota</taxon>
        <taxon>Gammaproteobacteria</taxon>
        <taxon>Steroidobacterales</taxon>
        <taxon>Steroidobacteraceae</taxon>
        <taxon>Povalibacter</taxon>
    </lineage>
</organism>
<evidence type="ECO:0008006" key="3">
    <source>
        <dbReference type="Google" id="ProtNLM"/>
    </source>
</evidence>
<dbReference type="InterPro" id="IPR008554">
    <property type="entry name" value="Glutaredoxin-like"/>
</dbReference>